<sequence length="113" mass="13478">MTRKRKPVDSVQQRGTSVSVFSHHADVKYDCAYLNSSAGYGSVKNRDDYGNYWKDDRNSSERYSRKRHKKEFPNANQRSESEDFKKKFERRYGYVSEREPEVYQTNERFVACL</sequence>
<accession>A0A183U7S0</accession>
<evidence type="ECO:0000313" key="4">
    <source>
        <dbReference type="WBParaSite" id="TCNE_0000454001-mRNA-1"/>
    </source>
</evidence>
<gene>
    <name evidence="2" type="ORF">TCNE_LOCUS4539</name>
</gene>
<evidence type="ECO:0000313" key="3">
    <source>
        <dbReference type="Proteomes" id="UP000050794"/>
    </source>
</evidence>
<name>A0A183U7S0_TOXCA</name>
<evidence type="ECO:0000313" key="2">
    <source>
        <dbReference type="EMBL" id="VDM30645.1"/>
    </source>
</evidence>
<proteinExistence type="predicted"/>
<evidence type="ECO:0000256" key="1">
    <source>
        <dbReference type="SAM" id="MobiDB-lite"/>
    </source>
</evidence>
<dbReference type="WBParaSite" id="TCNE_0000454001-mRNA-1">
    <property type="protein sequence ID" value="TCNE_0000454001-mRNA-1"/>
    <property type="gene ID" value="TCNE_0000454001"/>
</dbReference>
<feature type="compositionally biased region" description="Basic and acidic residues" evidence="1">
    <location>
        <begin position="44"/>
        <end position="63"/>
    </location>
</feature>
<dbReference type="AlphaFoldDB" id="A0A183U7S0"/>
<reference evidence="2 3" key="2">
    <citation type="submission" date="2018-11" db="EMBL/GenBank/DDBJ databases">
        <authorList>
            <consortium name="Pathogen Informatics"/>
        </authorList>
    </citation>
    <scope>NUCLEOTIDE SEQUENCE [LARGE SCALE GENOMIC DNA]</scope>
</reference>
<dbReference type="EMBL" id="UYWY01007897">
    <property type="protein sequence ID" value="VDM30645.1"/>
    <property type="molecule type" value="Genomic_DNA"/>
</dbReference>
<reference evidence="4" key="1">
    <citation type="submission" date="2016-06" db="UniProtKB">
        <authorList>
            <consortium name="WormBaseParasite"/>
        </authorList>
    </citation>
    <scope>IDENTIFICATION</scope>
</reference>
<feature type="region of interest" description="Disordered" evidence="1">
    <location>
        <begin position="38"/>
        <end position="83"/>
    </location>
</feature>
<organism evidence="3 4">
    <name type="scientific">Toxocara canis</name>
    <name type="common">Canine roundworm</name>
    <dbReference type="NCBI Taxonomy" id="6265"/>
    <lineage>
        <taxon>Eukaryota</taxon>
        <taxon>Metazoa</taxon>
        <taxon>Ecdysozoa</taxon>
        <taxon>Nematoda</taxon>
        <taxon>Chromadorea</taxon>
        <taxon>Rhabditida</taxon>
        <taxon>Spirurina</taxon>
        <taxon>Ascaridomorpha</taxon>
        <taxon>Ascaridoidea</taxon>
        <taxon>Toxocaridae</taxon>
        <taxon>Toxocara</taxon>
    </lineage>
</organism>
<keyword evidence="3" id="KW-1185">Reference proteome</keyword>
<dbReference type="Proteomes" id="UP000050794">
    <property type="component" value="Unassembled WGS sequence"/>
</dbReference>
<protein>
    <submittedName>
        <fullName evidence="4">BCLAF1 and THRAP3 family member 3</fullName>
    </submittedName>
</protein>